<feature type="region of interest" description="Disordered" evidence="1">
    <location>
        <begin position="117"/>
        <end position="230"/>
    </location>
</feature>
<dbReference type="PANTHER" id="PTHR23186">
    <property type="entry name" value="RETINOIC ACID-INDUCED PROTEIN 2"/>
    <property type="match status" value="1"/>
</dbReference>
<keyword evidence="3" id="KW-1185">Reference proteome</keyword>
<feature type="compositionally biased region" description="Basic and acidic residues" evidence="1">
    <location>
        <begin position="263"/>
        <end position="273"/>
    </location>
</feature>
<dbReference type="InterPro" id="IPR026092">
    <property type="entry name" value="RAI2/SOBP"/>
</dbReference>
<evidence type="ECO:0000256" key="1">
    <source>
        <dbReference type="SAM" id="MobiDB-lite"/>
    </source>
</evidence>
<feature type="compositionally biased region" description="Basic residues" evidence="1">
    <location>
        <begin position="469"/>
        <end position="489"/>
    </location>
</feature>
<dbReference type="VEuPathDB" id="VectorBase:HLOH_062028"/>
<dbReference type="AlphaFoldDB" id="A0A9J6GR70"/>
<name>A0A9J6GR70_HAELO</name>
<evidence type="ECO:0008006" key="4">
    <source>
        <dbReference type="Google" id="ProtNLM"/>
    </source>
</evidence>
<feature type="region of interest" description="Disordered" evidence="1">
    <location>
        <begin position="257"/>
        <end position="316"/>
    </location>
</feature>
<feature type="compositionally biased region" description="Low complexity" evidence="1">
    <location>
        <begin position="130"/>
        <end position="164"/>
    </location>
</feature>
<feature type="region of interest" description="Disordered" evidence="1">
    <location>
        <begin position="442"/>
        <end position="518"/>
    </location>
</feature>
<sequence>MIQSRVRERRGLTYAFVSIISADGANLPPTAILCAWCQKVGMKLFTAQDDQRSKAFCSELCFTQCRRASFKKNKVSTGASTCATRSNYDVDFQDGEQQLQFCSDKCLNQYKDEHLLPRDSGALQMHTRTSRTPPARPPRGSSRPSSGCATARASRRPPATDTTASSEREDDTRVRWRCHRRFPRCPRRPPSSLGATGQGRRKPSPDSGTGGDPVNLSKRQRTASRPQEAAVAQVLNGAHPRAALKKASLAGLHRPPATIISQQHREVAPRTERPAPPPSSSPGGVPTHHLNGHRSHTPGSPPPLAPLMPPLTLPCRPGPLPEPGGRPFLGHPHPAPFHMFPPPLPPHMRMHPHTARRRWSTPSAGVPPTRPFLAAPPGGSCTTARHGSCSTSGTAPTIGACLAGTEPLLPPPTVMVPYPIFVPIPIPIPIPIPLPLKSLPALQSCSSSSASSSTTTTTTTTASPSAARDHHHHHRHSGKKRSAEHHHPPRTAAAEGHARARRHAGLRGHRGTKTVGPG</sequence>
<feature type="compositionally biased region" description="Pro residues" evidence="1">
    <location>
        <begin position="299"/>
        <end position="316"/>
    </location>
</feature>
<dbReference type="Pfam" id="PF15279">
    <property type="entry name" value="SOBP"/>
    <property type="match status" value="1"/>
</dbReference>
<dbReference type="PANTHER" id="PTHR23186:SF4">
    <property type="entry name" value="GH22790P"/>
    <property type="match status" value="1"/>
</dbReference>
<accession>A0A9J6GR70</accession>
<feature type="compositionally biased region" description="Basic residues" evidence="1">
    <location>
        <begin position="175"/>
        <end position="187"/>
    </location>
</feature>
<feature type="compositionally biased region" description="Low complexity" evidence="1">
    <location>
        <begin position="442"/>
        <end position="466"/>
    </location>
</feature>
<dbReference type="OMA" id="NHQAHTA"/>
<dbReference type="Proteomes" id="UP000821853">
    <property type="component" value="Chromosome 9"/>
</dbReference>
<feature type="compositionally biased region" description="Basic residues" evidence="1">
    <location>
        <begin position="499"/>
        <end position="512"/>
    </location>
</feature>
<reference evidence="2 3" key="1">
    <citation type="journal article" date="2020" name="Cell">
        <title>Large-Scale Comparative Analyses of Tick Genomes Elucidate Their Genetic Diversity and Vector Capacities.</title>
        <authorList>
            <consortium name="Tick Genome and Microbiome Consortium (TIGMIC)"/>
            <person name="Jia N."/>
            <person name="Wang J."/>
            <person name="Shi W."/>
            <person name="Du L."/>
            <person name="Sun Y."/>
            <person name="Zhan W."/>
            <person name="Jiang J.F."/>
            <person name="Wang Q."/>
            <person name="Zhang B."/>
            <person name="Ji P."/>
            <person name="Bell-Sakyi L."/>
            <person name="Cui X.M."/>
            <person name="Yuan T.T."/>
            <person name="Jiang B.G."/>
            <person name="Yang W.F."/>
            <person name="Lam T.T."/>
            <person name="Chang Q.C."/>
            <person name="Ding S.J."/>
            <person name="Wang X.J."/>
            <person name="Zhu J.G."/>
            <person name="Ruan X.D."/>
            <person name="Zhao L."/>
            <person name="Wei J.T."/>
            <person name="Ye R.Z."/>
            <person name="Que T.C."/>
            <person name="Du C.H."/>
            <person name="Zhou Y.H."/>
            <person name="Cheng J.X."/>
            <person name="Dai P.F."/>
            <person name="Guo W.B."/>
            <person name="Han X.H."/>
            <person name="Huang E.J."/>
            <person name="Li L.F."/>
            <person name="Wei W."/>
            <person name="Gao Y.C."/>
            <person name="Liu J.Z."/>
            <person name="Shao H.Z."/>
            <person name="Wang X."/>
            <person name="Wang C.C."/>
            <person name="Yang T.C."/>
            <person name="Huo Q.B."/>
            <person name="Li W."/>
            <person name="Chen H.Y."/>
            <person name="Chen S.E."/>
            <person name="Zhou L.G."/>
            <person name="Ni X.B."/>
            <person name="Tian J.H."/>
            <person name="Sheng Y."/>
            <person name="Liu T."/>
            <person name="Pan Y.S."/>
            <person name="Xia L.Y."/>
            <person name="Li J."/>
            <person name="Zhao F."/>
            <person name="Cao W.C."/>
        </authorList>
    </citation>
    <scope>NUCLEOTIDE SEQUENCE [LARGE SCALE GENOMIC DNA]</scope>
    <source>
        <tissue evidence="2">Larvae</tissue>
    </source>
</reference>
<gene>
    <name evidence="2" type="ORF">HPB48_018606</name>
</gene>
<proteinExistence type="predicted"/>
<protein>
    <recommendedName>
        <fullName evidence="4">Sine oculis-binding protein</fullName>
    </recommendedName>
</protein>
<dbReference type="GO" id="GO:0005634">
    <property type="term" value="C:nucleus"/>
    <property type="evidence" value="ECO:0007669"/>
    <property type="project" value="TreeGrafter"/>
</dbReference>
<organism evidence="2 3">
    <name type="scientific">Haemaphysalis longicornis</name>
    <name type="common">Bush tick</name>
    <dbReference type="NCBI Taxonomy" id="44386"/>
    <lineage>
        <taxon>Eukaryota</taxon>
        <taxon>Metazoa</taxon>
        <taxon>Ecdysozoa</taxon>
        <taxon>Arthropoda</taxon>
        <taxon>Chelicerata</taxon>
        <taxon>Arachnida</taxon>
        <taxon>Acari</taxon>
        <taxon>Parasitiformes</taxon>
        <taxon>Ixodida</taxon>
        <taxon>Ixodoidea</taxon>
        <taxon>Ixodidae</taxon>
        <taxon>Haemaphysalinae</taxon>
        <taxon>Haemaphysalis</taxon>
    </lineage>
</organism>
<dbReference type="GO" id="GO:0048513">
    <property type="term" value="P:animal organ development"/>
    <property type="evidence" value="ECO:0007669"/>
    <property type="project" value="TreeGrafter"/>
</dbReference>
<evidence type="ECO:0000313" key="2">
    <source>
        <dbReference type="EMBL" id="KAH9381078.1"/>
    </source>
</evidence>
<dbReference type="EMBL" id="JABSTR010000011">
    <property type="protein sequence ID" value="KAH9381078.1"/>
    <property type="molecule type" value="Genomic_DNA"/>
</dbReference>
<evidence type="ECO:0000313" key="3">
    <source>
        <dbReference type="Proteomes" id="UP000821853"/>
    </source>
</evidence>
<dbReference type="OrthoDB" id="6250723at2759"/>
<comment type="caution">
    <text evidence="2">The sequence shown here is derived from an EMBL/GenBank/DDBJ whole genome shotgun (WGS) entry which is preliminary data.</text>
</comment>